<feature type="non-terminal residue" evidence="2">
    <location>
        <position position="1"/>
    </location>
</feature>
<dbReference type="SUPFAM" id="SSF56235">
    <property type="entry name" value="N-terminal nucleophile aminohydrolases (Ntn hydrolases)"/>
    <property type="match status" value="1"/>
</dbReference>
<dbReference type="PANTHER" id="PTHR43284:SF1">
    <property type="entry name" value="ASPARAGINE SYNTHETASE"/>
    <property type="match status" value="1"/>
</dbReference>
<sequence>QTQGDTEVLLQGYARWNKKLFPKIEGMFSLVIFDRHTREVVAARDTLGIKPLYVLKKGPLIGFASEMRSFGGLTPFDVDPAALSELLIFRYAAGKLSNISNIELLPGGYTHSTVVDLERTAIERFDDALEYLRPDNSLSQEDAVRLSKEAITASIKAHLVSDVGYAVQLSGGVDSSLVSSIAAAETSGKLTSYGVHIPEYSLDERPYRYAVQKQLNLEHCEVSLGNSDFTNALPRAIQHMEGPVPHYGCVM</sequence>
<dbReference type="Gene3D" id="3.60.20.10">
    <property type="entry name" value="Glutamine Phosphoribosylpyrophosphate, subunit 1, domain 1"/>
    <property type="match status" value="1"/>
</dbReference>
<dbReference type="InterPro" id="IPR017932">
    <property type="entry name" value="GATase_2_dom"/>
</dbReference>
<dbReference type="InterPro" id="IPR014729">
    <property type="entry name" value="Rossmann-like_a/b/a_fold"/>
</dbReference>
<feature type="domain" description="Glutamine amidotransferase type-2" evidence="1">
    <location>
        <begin position="1"/>
        <end position="92"/>
    </location>
</feature>
<dbReference type="Pfam" id="PF00733">
    <property type="entry name" value="Asn_synthase"/>
    <property type="match status" value="1"/>
</dbReference>
<protein>
    <recommendedName>
        <fullName evidence="1">Glutamine amidotransferase type-2 domain-containing protein</fullName>
    </recommendedName>
</protein>
<dbReference type="GO" id="GO:0006529">
    <property type="term" value="P:asparagine biosynthetic process"/>
    <property type="evidence" value="ECO:0007669"/>
    <property type="project" value="InterPro"/>
</dbReference>
<reference evidence="2" key="1">
    <citation type="submission" date="2018-05" db="EMBL/GenBank/DDBJ databases">
        <authorList>
            <person name="Lanie J.A."/>
            <person name="Ng W.-L."/>
            <person name="Kazmierczak K.M."/>
            <person name="Andrzejewski T.M."/>
            <person name="Davidsen T.M."/>
            <person name="Wayne K.J."/>
            <person name="Tettelin H."/>
            <person name="Glass J.I."/>
            <person name="Rusch D."/>
            <person name="Podicherti R."/>
            <person name="Tsui H.-C.T."/>
            <person name="Winkler M.E."/>
        </authorList>
    </citation>
    <scope>NUCLEOTIDE SEQUENCE</scope>
</reference>
<dbReference type="PROSITE" id="PS51278">
    <property type="entry name" value="GATASE_TYPE_2"/>
    <property type="match status" value="1"/>
</dbReference>
<dbReference type="InterPro" id="IPR029055">
    <property type="entry name" value="Ntn_hydrolases_N"/>
</dbReference>
<feature type="non-terminal residue" evidence="2">
    <location>
        <position position="251"/>
    </location>
</feature>
<dbReference type="GO" id="GO:0005829">
    <property type="term" value="C:cytosol"/>
    <property type="evidence" value="ECO:0007669"/>
    <property type="project" value="TreeGrafter"/>
</dbReference>
<dbReference type="InterPro" id="IPR051786">
    <property type="entry name" value="ASN_synthetase/amidase"/>
</dbReference>
<evidence type="ECO:0000313" key="2">
    <source>
        <dbReference type="EMBL" id="SVE07992.1"/>
    </source>
</evidence>
<accession>A0A383AJN9</accession>
<proteinExistence type="predicted"/>
<dbReference type="InterPro" id="IPR001962">
    <property type="entry name" value="Asn_synthase"/>
</dbReference>
<dbReference type="Pfam" id="PF13537">
    <property type="entry name" value="GATase_7"/>
    <property type="match status" value="1"/>
</dbReference>
<dbReference type="PANTHER" id="PTHR43284">
    <property type="entry name" value="ASPARAGINE SYNTHETASE (GLUTAMINE-HYDROLYZING)"/>
    <property type="match status" value="1"/>
</dbReference>
<dbReference type="AlphaFoldDB" id="A0A383AJN9"/>
<organism evidence="2">
    <name type="scientific">marine metagenome</name>
    <dbReference type="NCBI Taxonomy" id="408172"/>
    <lineage>
        <taxon>unclassified sequences</taxon>
        <taxon>metagenomes</taxon>
        <taxon>ecological metagenomes</taxon>
    </lineage>
</organism>
<dbReference type="SUPFAM" id="SSF52402">
    <property type="entry name" value="Adenine nucleotide alpha hydrolases-like"/>
    <property type="match status" value="1"/>
</dbReference>
<dbReference type="EMBL" id="UINC01192710">
    <property type="protein sequence ID" value="SVE07992.1"/>
    <property type="molecule type" value="Genomic_DNA"/>
</dbReference>
<name>A0A383AJN9_9ZZZZ</name>
<dbReference type="Gene3D" id="3.40.50.620">
    <property type="entry name" value="HUPs"/>
    <property type="match status" value="1"/>
</dbReference>
<gene>
    <name evidence="2" type="ORF">METZ01_LOCUS460846</name>
</gene>
<evidence type="ECO:0000259" key="1">
    <source>
        <dbReference type="PROSITE" id="PS51278"/>
    </source>
</evidence>
<dbReference type="GO" id="GO:0004066">
    <property type="term" value="F:asparagine synthase (glutamine-hydrolyzing) activity"/>
    <property type="evidence" value="ECO:0007669"/>
    <property type="project" value="InterPro"/>
</dbReference>